<sequence length="171" mass="19235">MLLRLSLRRVRNRSYQHPRFSIMGPHEHDHLFFSSGGVQGINLANARTGQLENLDECDEDVFPATFAKVTVLITLHGYEVYRRVKNVQRVRGGVPLPVQRSKLVRCIAEAMQGFINQARPTSDHDGAFAFGLAGIQMEHLYLLEIHRYGKTLVPVLGYVPPGIDLAVTVRC</sequence>
<evidence type="ECO:0000313" key="2">
    <source>
        <dbReference type="Proteomes" id="UP000008370"/>
    </source>
</evidence>
<dbReference type="EMBL" id="JH930473">
    <property type="protein sequence ID" value="EKM54697.1"/>
    <property type="molecule type" value="Genomic_DNA"/>
</dbReference>
<accession>K5WW59</accession>
<dbReference type="AlphaFoldDB" id="K5WW59"/>
<dbReference type="KEGG" id="pco:PHACADRAFT_146899"/>
<reference evidence="1 2" key="1">
    <citation type="journal article" date="2012" name="BMC Genomics">
        <title>Comparative genomics of the white-rot fungi, Phanerochaete carnosa and P. chrysosporium, to elucidate the genetic basis of the distinct wood types they colonize.</title>
        <authorList>
            <person name="Suzuki H."/>
            <person name="MacDonald J."/>
            <person name="Syed K."/>
            <person name="Salamov A."/>
            <person name="Hori C."/>
            <person name="Aerts A."/>
            <person name="Henrissat B."/>
            <person name="Wiebenga A."/>
            <person name="vanKuyk P.A."/>
            <person name="Barry K."/>
            <person name="Lindquist E."/>
            <person name="LaButti K."/>
            <person name="Lapidus A."/>
            <person name="Lucas S."/>
            <person name="Coutinho P."/>
            <person name="Gong Y."/>
            <person name="Samejima M."/>
            <person name="Mahadevan R."/>
            <person name="Abou-Zaid M."/>
            <person name="de Vries R.P."/>
            <person name="Igarashi K."/>
            <person name="Yadav J.S."/>
            <person name="Grigoriev I.V."/>
            <person name="Master E.R."/>
        </authorList>
    </citation>
    <scope>NUCLEOTIDE SEQUENCE [LARGE SCALE GENOMIC DNA]</scope>
    <source>
        <strain evidence="1 2">HHB-10118-sp</strain>
    </source>
</reference>
<keyword evidence="2" id="KW-1185">Reference proteome</keyword>
<dbReference type="RefSeq" id="XP_007397380.1">
    <property type="nucleotide sequence ID" value="XM_007397318.1"/>
</dbReference>
<proteinExistence type="predicted"/>
<dbReference type="InParanoid" id="K5WW59"/>
<dbReference type="GeneID" id="18908707"/>
<dbReference type="Proteomes" id="UP000008370">
    <property type="component" value="Unassembled WGS sequence"/>
</dbReference>
<protein>
    <submittedName>
        <fullName evidence="1">Uncharacterized protein</fullName>
    </submittedName>
</protein>
<gene>
    <name evidence="1" type="ORF">PHACADRAFT_146899</name>
</gene>
<dbReference type="HOGENOM" id="CLU_1496753_0_0_1"/>
<name>K5WW59_PHACS</name>
<organism evidence="1 2">
    <name type="scientific">Phanerochaete carnosa (strain HHB-10118-sp)</name>
    <name type="common">White-rot fungus</name>
    <name type="synonym">Peniophora carnosa</name>
    <dbReference type="NCBI Taxonomy" id="650164"/>
    <lineage>
        <taxon>Eukaryota</taxon>
        <taxon>Fungi</taxon>
        <taxon>Dikarya</taxon>
        <taxon>Basidiomycota</taxon>
        <taxon>Agaricomycotina</taxon>
        <taxon>Agaricomycetes</taxon>
        <taxon>Polyporales</taxon>
        <taxon>Phanerochaetaceae</taxon>
        <taxon>Phanerochaete</taxon>
    </lineage>
</organism>
<evidence type="ECO:0000313" key="1">
    <source>
        <dbReference type="EMBL" id="EKM54697.1"/>
    </source>
</evidence>